<dbReference type="GO" id="GO:0000776">
    <property type="term" value="C:kinetochore"/>
    <property type="evidence" value="ECO:0007669"/>
    <property type="project" value="TreeGrafter"/>
</dbReference>
<feature type="region of interest" description="Disordered" evidence="1">
    <location>
        <begin position="18"/>
        <end position="62"/>
    </location>
</feature>
<feature type="compositionally biased region" description="Low complexity" evidence="1">
    <location>
        <begin position="86"/>
        <end position="100"/>
    </location>
</feature>
<proteinExistence type="predicted"/>
<dbReference type="InterPro" id="IPR039249">
    <property type="entry name" value="GPATCH11"/>
</dbReference>
<dbReference type="Pfam" id="PF01585">
    <property type="entry name" value="G-patch"/>
    <property type="match status" value="1"/>
</dbReference>
<dbReference type="AlphaFoldDB" id="A0A9P6QBA9"/>
<comment type="caution">
    <text evidence="3">The sequence shown here is derived from an EMBL/GenBank/DDBJ whole genome shotgun (WGS) entry which is preliminary data.</text>
</comment>
<evidence type="ECO:0000313" key="3">
    <source>
        <dbReference type="EMBL" id="KAG0263499.1"/>
    </source>
</evidence>
<sequence>MADDDDYMSEAFLAQFEEAEKTSKKNKTYTERRREKEREHLANHIKSHKERELESRTKGLETELGEENKGMQMLLKMGFKKGGTLGASTTGKTGTTTLTAPEPADAEQGSPLSSSMTNSPSNSSTTNTTTSLRAPLAIEIKQGRGGLGMDTLLREQEDQMLQEKQAFDQHFRERKGDQYLHDKHHRQLTRAQSLCMELDTALFRKKMKMMDNAKEQQEQGHDPSAVLSRGNAFWWISDDVPDDLIGTRAMGPPAETGVSDDMEQEQEEESPPPLWGEYPEFASLEVLEKRDKVVDYLRAKHAYCFWCHAQYDDQTDLQEHCPGASEDDH</sequence>
<gene>
    <name evidence="3" type="primary">CCDC75</name>
    <name evidence="3" type="ORF">DFQ27_001751</name>
</gene>
<organism evidence="3 4">
    <name type="scientific">Actinomortierella ambigua</name>
    <dbReference type="NCBI Taxonomy" id="1343610"/>
    <lineage>
        <taxon>Eukaryota</taxon>
        <taxon>Fungi</taxon>
        <taxon>Fungi incertae sedis</taxon>
        <taxon>Mucoromycota</taxon>
        <taxon>Mortierellomycotina</taxon>
        <taxon>Mortierellomycetes</taxon>
        <taxon>Mortierellales</taxon>
        <taxon>Mortierellaceae</taxon>
        <taxon>Actinomortierella</taxon>
    </lineage>
</organism>
<dbReference type="PANTHER" id="PTHR21032">
    <property type="entry name" value="G PATCH DOMAIN-CONTAINING PROTEIN 11"/>
    <property type="match status" value="1"/>
</dbReference>
<dbReference type="Proteomes" id="UP000807716">
    <property type="component" value="Unassembled WGS sequence"/>
</dbReference>
<dbReference type="InterPro" id="IPR025239">
    <property type="entry name" value="DUF4187"/>
</dbReference>
<evidence type="ECO:0000256" key="1">
    <source>
        <dbReference type="SAM" id="MobiDB-lite"/>
    </source>
</evidence>
<dbReference type="PANTHER" id="PTHR21032:SF0">
    <property type="entry name" value="G PATCH DOMAIN-CONTAINING PROTEIN 11"/>
    <property type="match status" value="1"/>
</dbReference>
<feature type="compositionally biased region" description="Basic and acidic residues" evidence="1">
    <location>
        <begin position="18"/>
        <end position="42"/>
    </location>
</feature>
<reference evidence="3" key="1">
    <citation type="journal article" date="2020" name="Fungal Divers.">
        <title>Resolving the Mortierellaceae phylogeny through synthesis of multi-gene phylogenetics and phylogenomics.</title>
        <authorList>
            <person name="Vandepol N."/>
            <person name="Liber J."/>
            <person name="Desiro A."/>
            <person name="Na H."/>
            <person name="Kennedy M."/>
            <person name="Barry K."/>
            <person name="Grigoriev I.V."/>
            <person name="Miller A.N."/>
            <person name="O'Donnell K."/>
            <person name="Stajich J.E."/>
            <person name="Bonito G."/>
        </authorList>
    </citation>
    <scope>NUCLEOTIDE SEQUENCE</scope>
    <source>
        <strain evidence="3">BC1065</strain>
    </source>
</reference>
<feature type="compositionally biased region" description="Low complexity" evidence="1">
    <location>
        <begin position="110"/>
        <end position="132"/>
    </location>
</feature>
<feature type="region of interest" description="Disordered" evidence="1">
    <location>
        <begin position="84"/>
        <end position="135"/>
    </location>
</feature>
<feature type="region of interest" description="Disordered" evidence="1">
    <location>
        <begin position="249"/>
        <end position="277"/>
    </location>
</feature>
<dbReference type="EMBL" id="JAAAJB010000160">
    <property type="protein sequence ID" value="KAG0263499.1"/>
    <property type="molecule type" value="Genomic_DNA"/>
</dbReference>
<dbReference type="Pfam" id="PF13821">
    <property type="entry name" value="DUF4187"/>
    <property type="match status" value="1"/>
</dbReference>
<dbReference type="InterPro" id="IPR000467">
    <property type="entry name" value="G_patch_dom"/>
</dbReference>
<name>A0A9P6QBA9_9FUNG</name>
<feature type="compositionally biased region" description="Basic and acidic residues" evidence="1">
    <location>
        <begin position="49"/>
        <end position="62"/>
    </location>
</feature>
<accession>A0A9P6QBA9</accession>
<protein>
    <submittedName>
        <fullName evidence="3">G patch domain-containing protein 11</fullName>
    </submittedName>
</protein>
<dbReference type="GO" id="GO:0003676">
    <property type="term" value="F:nucleic acid binding"/>
    <property type="evidence" value="ECO:0007669"/>
    <property type="project" value="InterPro"/>
</dbReference>
<keyword evidence="4" id="KW-1185">Reference proteome</keyword>
<dbReference type="OrthoDB" id="786951at2759"/>
<evidence type="ECO:0000313" key="4">
    <source>
        <dbReference type="Proteomes" id="UP000807716"/>
    </source>
</evidence>
<feature type="domain" description="DUF4187" evidence="2">
    <location>
        <begin position="261"/>
        <end position="329"/>
    </location>
</feature>
<evidence type="ECO:0000259" key="2">
    <source>
        <dbReference type="SMART" id="SM01173"/>
    </source>
</evidence>
<feature type="compositionally biased region" description="Acidic residues" evidence="1">
    <location>
        <begin position="258"/>
        <end position="270"/>
    </location>
</feature>
<dbReference type="SMART" id="SM01173">
    <property type="entry name" value="DUF4187"/>
    <property type="match status" value="1"/>
</dbReference>